<dbReference type="Pfam" id="PF09539">
    <property type="entry name" value="DUF2385"/>
    <property type="match status" value="1"/>
</dbReference>
<reference evidence="1 2" key="1">
    <citation type="submission" date="2020-08" db="EMBL/GenBank/DDBJ databases">
        <title>Genomic Encyclopedia of Type Strains, Phase IV (KMG-V): Genome sequencing to study the core and pangenomes of soil and plant-associated prokaryotes.</title>
        <authorList>
            <person name="Whitman W."/>
        </authorList>
    </citation>
    <scope>NUCLEOTIDE SEQUENCE [LARGE SCALE GENOMIC DNA]</scope>
    <source>
        <strain evidence="1 2">SEMIA 4089</strain>
    </source>
</reference>
<protein>
    <submittedName>
        <fullName evidence="1">Uncharacterized protein (TIGR02301 family)</fullName>
    </submittedName>
</protein>
<dbReference type="Proteomes" id="UP000540909">
    <property type="component" value="Unassembled WGS sequence"/>
</dbReference>
<name>A0A7W6R7P5_9HYPH</name>
<gene>
    <name evidence="1" type="ORF">GGD57_005008</name>
</gene>
<dbReference type="InterPro" id="IPR012645">
    <property type="entry name" value="CHP02301"/>
</dbReference>
<dbReference type="EMBL" id="JACIFY010000021">
    <property type="protein sequence ID" value="MBB4238396.1"/>
    <property type="molecule type" value="Genomic_DNA"/>
</dbReference>
<evidence type="ECO:0000313" key="1">
    <source>
        <dbReference type="EMBL" id="MBB4238396.1"/>
    </source>
</evidence>
<dbReference type="AlphaFoldDB" id="A0A7W6R7P5"/>
<organism evidence="1 2">
    <name type="scientific">Rhizobium esperanzae</name>
    <dbReference type="NCBI Taxonomy" id="1967781"/>
    <lineage>
        <taxon>Bacteria</taxon>
        <taxon>Pseudomonadati</taxon>
        <taxon>Pseudomonadota</taxon>
        <taxon>Alphaproteobacteria</taxon>
        <taxon>Hyphomicrobiales</taxon>
        <taxon>Rhizobiaceae</taxon>
        <taxon>Rhizobium/Agrobacterium group</taxon>
        <taxon>Rhizobium</taxon>
    </lineage>
</organism>
<accession>A0A7W6R7P5</accession>
<comment type="caution">
    <text evidence="1">The sequence shown here is derived from an EMBL/GenBank/DDBJ whole genome shotgun (WGS) entry which is preliminary data.</text>
</comment>
<sequence length="184" mass="20096">MEPDVIRKSFGIVLRRPANRSGNFRGRLVAVMLSVSTISMIPVRRVFLPLPVLALLALAGPTMAQGGKNTPPPQEEIAPPPAVIVPYDDKLARLAEVLGSVHYLRTLCKAAGGDEWRNGMQQLLDSETGGEQQRREKLTAAFNRGYRAFASVYTDCTPAAIVAEERYRNEGATLATEITSRFGN</sequence>
<dbReference type="NCBIfam" id="TIGR02301">
    <property type="entry name" value="TIGR02301 family protein"/>
    <property type="match status" value="1"/>
</dbReference>
<evidence type="ECO:0000313" key="2">
    <source>
        <dbReference type="Proteomes" id="UP000540909"/>
    </source>
</evidence>
<proteinExistence type="predicted"/>